<organism evidence="2 3">
    <name type="scientific">Carnegiea gigantea</name>
    <dbReference type="NCBI Taxonomy" id="171969"/>
    <lineage>
        <taxon>Eukaryota</taxon>
        <taxon>Viridiplantae</taxon>
        <taxon>Streptophyta</taxon>
        <taxon>Embryophyta</taxon>
        <taxon>Tracheophyta</taxon>
        <taxon>Spermatophyta</taxon>
        <taxon>Magnoliopsida</taxon>
        <taxon>eudicotyledons</taxon>
        <taxon>Gunneridae</taxon>
        <taxon>Pentapetalae</taxon>
        <taxon>Caryophyllales</taxon>
        <taxon>Cactineae</taxon>
        <taxon>Cactaceae</taxon>
        <taxon>Cactoideae</taxon>
        <taxon>Echinocereeae</taxon>
        <taxon>Carnegiea</taxon>
    </lineage>
</organism>
<gene>
    <name evidence="2" type="ORF">Cgig2_003133</name>
</gene>
<dbReference type="AlphaFoldDB" id="A0A9Q1GZV5"/>
<comment type="caution">
    <text evidence="2">The sequence shown here is derived from an EMBL/GenBank/DDBJ whole genome shotgun (WGS) entry which is preliminary data.</text>
</comment>
<feature type="compositionally biased region" description="Polar residues" evidence="1">
    <location>
        <begin position="249"/>
        <end position="258"/>
    </location>
</feature>
<evidence type="ECO:0000256" key="1">
    <source>
        <dbReference type="SAM" id="MobiDB-lite"/>
    </source>
</evidence>
<reference evidence="2" key="1">
    <citation type="submission" date="2022-04" db="EMBL/GenBank/DDBJ databases">
        <title>Carnegiea gigantea Genome sequencing and assembly v2.</title>
        <authorList>
            <person name="Copetti D."/>
            <person name="Sanderson M.J."/>
            <person name="Burquez A."/>
            <person name="Wojciechowski M.F."/>
        </authorList>
    </citation>
    <scope>NUCLEOTIDE SEQUENCE</scope>
    <source>
        <strain evidence="2">SGP5-SGP5p</strain>
        <tissue evidence="2">Aerial part</tissue>
    </source>
</reference>
<dbReference type="EMBL" id="JAKOGI010001007">
    <property type="protein sequence ID" value="KAJ8428431.1"/>
    <property type="molecule type" value="Genomic_DNA"/>
</dbReference>
<sequence>MGFPCSLTMDEMALYVLGNFEWYRREVAFPPPPLPSDYEDLCPDFNMAMAEEYARDYNLPKMPQIVFLTMLLNDTVKLGVLHGWMIDIMESVLKELRFMAFEVGTEYLDATCREQSGTMVLKSLQEARCPSLPLLISIKREFGNSCEGSFVRASRPPRPLPVDYRDLYPSFTLSDAEKAARDFDISEIVQATLYGMVVNDAVELSVVSRDLAGDLKSTLKGVLAEHQQTCPYGGQIHQRVFPGGGLRPASNQEENSGANDPPAPSGDE</sequence>
<dbReference type="Proteomes" id="UP001153076">
    <property type="component" value="Unassembled WGS sequence"/>
</dbReference>
<evidence type="ECO:0000313" key="2">
    <source>
        <dbReference type="EMBL" id="KAJ8428431.1"/>
    </source>
</evidence>
<name>A0A9Q1GZV5_9CARY</name>
<evidence type="ECO:0000313" key="3">
    <source>
        <dbReference type="Proteomes" id="UP001153076"/>
    </source>
</evidence>
<keyword evidence="3" id="KW-1185">Reference proteome</keyword>
<feature type="region of interest" description="Disordered" evidence="1">
    <location>
        <begin position="234"/>
        <end position="268"/>
    </location>
</feature>
<protein>
    <submittedName>
        <fullName evidence="2">Uncharacterized protein</fullName>
    </submittedName>
</protein>
<accession>A0A9Q1GZV5</accession>
<proteinExistence type="predicted"/>